<dbReference type="GO" id="GO:0005548">
    <property type="term" value="F:phospholipid transporter activity"/>
    <property type="evidence" value="ECO:0007669"/>
    <property type="project" value="TreeGrafter"/>
</dbReference>
<keyword evidence="1" id="KW-0472">Membrane</keyword>
<dbReference type="KEGG" id="ark:D6B99_11020"/>
<evidence type="ECO:0000313" key="2">
    <source>
        <dbReference type="EMBL" id="AYD48074.1"/>
    </source>
</evidence>
<keyword evidence="1" id="KW-1133">Transmembrane helix</keyword>
<gene>
    <name evidence="2" type="ORF">D6B99_11020</name>
</gene>
<feature type="transmembrane region" description="Helical" evidence="1">
    <location>
        <begin position="110"/>
        <end position="129"/>
    </location>
</feature>
<feature type="transmembrane region" description="Helical" evidence="1">
    <location>
        <begin position="213"/>
        <end position="238"/>
    </location>
</feature>
<protein>
    <submittedName>
        <fullName evidence="2">ABC transporter permease</fullName>
    </submittedName>
</protein>
<dbReference type="Pfam" id="PF02405">
    <property type="entry name" value="MlaE"/>
    <property type="match status" value="1"/>
</dbReference>
<feature type="transmembrane region" description="Helical" evidence="1">
    <location>
        <begin position="250"/>
        <end position="271"/>
    </location>
</feature>
<dbReference type="GO" id="GO:0043190">
    <property type="term" value="C:ATP-binding cassette (ABC) transporter complex"/>
    <property type="evidence" value="ECO:0007669"/>
    <property type="project" value="InterPro"/>
</dbReference>
<reference evidence="2 3" key="1">
    <citation type="submission" date="2018-09" db="EMBL/GenBank/DDBJ databases">
        <title>Arachidicoccus sp. nov., a bacterium isolated from soil.</title>
        <authorList>
            <person name="Weon H.-Y."/>
            <person name="Kwon S.-W."/>
            <person name="Lee S.A."/>
        </authorList>
    </citation>
    <scope>NUCLEOTIDE SEQUENCE [LARGE SCALE GENOMIC DNA]</scope>
    <source>
        <strain evidence="2 3">KIS59-12</strain>
    </source>
</reference>
<accession>A0A386HS43</accession>
<proteinExistence type="predicted"/>
<dbReference type="PANTHER" id="PTHR30188">
    <property type="entry name" value="ABC TRANSPORTER PERMEASE PROTEIN-RELATED"/>
    <property type="match status" value="1"/>
</dbReference>
<keyword evidence="1" id="KW-0812">Transmembrane</keyword>
<dbReference type="Proteomes" id="UP000266118">
    <property type="component" value="Chromosome"/>
</dbReference>
<sequence>MDGFYAPSYKKQKFPREFFYLKDLKKLSNIFTEFGRYVLMIKNMFSRPDNWRMYRKQFFEQCNFIGMQALPVVAIISLFLGMVMTLQAAYMLNNPIVPKSVIATVVRDSMLLEIAPTGISAILAGIVGFKITSEIGYMRLYEQIDAMEMMGVHSLNYIVLPRIAAAMLTIPCLIIFALTLSMFGGYVVALFSGRVPIDYYLTGLVTNFKPYEVLVAGVKTITFSFVISSVACYLGYYFKGSSVELSNTSTRSVTLNCVIILALDYIITSYML</sequence>
<evidence type="ECO:0000256" key="1">
    <source>
        <dbReference type="SAM" id="Phobius"/>
    </source>
</evidence>
<dbReference type="PANTHER" id="PTHR30188:SF4">
    <property type="entry name" value="PROTEIN TRIGALACTOSYLDIACYLGLYCEROL 1, CHLOROPLASTIC"/>
    <property type="match status" value="1"/>
</dbReference>
<dbReference type="OrthoDB" id="9810518at2"/>
<feature type="transmembrane region" description="Helical" evidence="1">
    <location>
        <begin position="62"/>
        <end position="90"/>
    </location>
</feature>
<dbReference type="InterPro" id="IPR030802">
    <property type="entry name" value="Permease_MalE"/>
</dbReference>
<name>A0A386HS43_9BACT</name>
<organism evidence="2 3">
    <name type="scientific">Arachidicoccus soli</name>
    <dbReference type="NCBI Taxonomy" id="2341117"/>
    <lineage>
        <taxon>Bacteria</taxon>
        <taxon>Pseudomonadati</taxon>
        <taxon>Bacteroidota</taxon>
        <taxon>Chitinophagia</taxon>
        <taxon>Chitinophagales</taxon>
        <taxon>Chitinophagaceae</taxon>
        <taxon>Arachidicoccus</taxon>
    </lineage>
</organism>
<dbReference type="AlphaFoldDB" id="A0A386HS43"/>
<dbReference type="EMBL" id="CP032489">
    <property type="protein sequence ID" value="AYD48074.1"/>
    <property type="molecule type" value="Genomic_DNA"/>
</dbReference>
<feature type="transmembrane region" description="Helical" evidence="1">
    <location>
        <begin position="163"/>
        <end position="193"/>
    </location>
</feature>
<evidence type="ECO:0000313" key="3">
    <source>
        <dbReference type="Proteomes" id="UP000266118"/>
    </source>
</evidence>
<keyword evidence="3" id="KW-1185">Reference proteome</keyword>